<keyword evidence="2" id="KW-0812">Transmembrane</keyword>
<evidence type="ECO:0000259" key="4">
    <source>
        <dbReference type="Pfam" id="PF18935"/>
    </source>
</evidence>
<keyword evidence="2" id="KW-1133">Transmembrane helix</keyword>
<accession>A0A3N2QBL5</accession>
<evidence type="ECO:0000313" key="6">
    <source>
        <dbReference type="Proteomes" id="UP000270927"/>
    </source>
</evidence>
<evidence type="ECO:0000256" key="1">
    <source>
        <dbReference type="SAM" id="MobiDB-lite"/>
    </source>
</evidence>
<dbReference type="AlphaFoldDB" id="A0A3N2QBL5"/>
<organism evidence="5 6">
    <name type="scientific">Candidatus Cardinium hertigii</name>
    <dbReference type="NCBI Taxonomy" id="247481"/>
    <lineage>
        <taxon>Bacteria</taxon>
        <taxon>Pseudomonadati</taxon>
        <taxon>Bacteroidota</taxon>
        <taxon>Cytophagia</taxon>
        <taxon>Cytophagales</taxon>
        <taxon>Amoebophilaceae</taxon>
        <taxon>Candidatus Cardinium</taxon>
    </lineage>
</organism>
<feature type="signal peptide" evidence="3">
    <location>
        <begin position="1"/>
        <end position="25"/>
    </location>
</feature>
<evidence type="ECO:0000256" key="3">
    <source>
        <dbReference type="SAM" id="SignalP"/>
    </source>
</evidence>
<sequence length="221" mass="25302">MRLCYKYKCFLIVMGCLHFFPSSQAAILDAPNVLDAVNPPSTLLPPDLPKEPPTVSSSKRKLTDEEQLRRKNMRVNAMVQRSWISSMIVPGLGQIYNKNYWKPPCFYLGFWLIGYLTYQQHKEMNKCKRQKLELLDSGKLPRNTEKRIKECGRTRDLFIMITIAWYLLNIYDAYAMAHDQTVNFTDDIASPLAAPLAAPQTEVAIPASFTPMASLSLPIYF</sequence>
<evidence type="ECO:0000256" key="2">
    <source>
        <dbReference type="SAM" id="Phobius"/>
    </source>
</evidence>
<feature type="transmembrane region" description="Helical" evidence="2">
    <location>
        <begin position="157"/>
        <end position="177"/>
    </location>
</feature>
<comment type="caution">
    <text evidence="5">The sequence shown here is derived from an EMBL/GenBank/DDBJ whole genome shotgun (WGS) entry which is preliminary data.</text>
</comment>
<feature type="region of interest" description="Disordered" evidence="1">
    <location>
        <begin position="42"/>
        <end position="66"/>
    </location>
</feature>
<protein>
    <recommendedName>
        <fullName evidence="4">DUF5683 domain-containing protein</fullName>
    </recommendedName>
</protein>
<dbReference type="InterPro" id="IPR043738">
    <property type="entry name" value="DUF5683"/>
</dbReference>
<dbReference type="Pfam" id="PF18935">
    <property type="entry name" value="DUF5683"/>
    <property type="match status" value="1"/>
</dbReference>
<dbReference type="Proteomes" id="UP000270927">
    <property type="component" value="Unassembled WGS sequence"/>
</dbReference>
<keyword evidence="3" id="KW-0732">Signal</keyword>
<reference evidence="5 6" key="1">
    <citation type="submission" date="2018-09" db="EMBL/GenBank/DDBJ databases">
        <title>Comparative Genomics of Wolbachia-Cardinium Dual Endosymbiosis in a Plant-Parasitic Nematode.</title>
        <authorList>
            <person name="Brown A.M.V."/>
            <person name="Wasala S.K."/>
            <person name="Howe D.K."/>
            <person name="Peetz A.B."/>
            <person name="Zasada I.A."/>
            <person name="Denver D.R."/>
        </authorList>
    </citation>
    <scope>NUCLEOTIDE SEQUENCE [LARGE SCALE GENOMIC DNA]</scope>
    <source>
        <strain evidence="5 6">Pp_1</strain>
    </source>
</reference>
<feature type="chain" id="PRO_5018125247" description="DUF5683 domain-containing protein" evidence="3">
    <location>
        <begin position="26"/>
        <end position="221"/>
    </location>
</feature>
<gene>
    <name evidence="5" type="ORF">EDM02_04760</name>
</gene>
<name>A0A3N2QBL5_9BACT</name>
<keyword evidence="2" id="KW-0472">Membrane</keyword>
<dbReference type="EMBL" id="RARA01000026">
    <property type="protein sequence ID" value="ROT47161.1"/>
    <property type="molecule type" value="Genomic_DNA"/>
</dbReference>
<keyword evidence="6" id="KW-1185">Reference proteome</keyword>
<proteinExistence type="predicted"/>
<evidence type="ECO:0000313" key="5">
    <source>
        <dbReference type="EMBL" id="ROT47161.1"/>
    </source>
</evidence>
<feature type="domain" description="DUF5683" evidence="4">
    <location>
        <begin position="80"/>
        <end position="193"/>
    </location>
</feature>